<keyword evidence="1" id="KW-0732">Signal</keyword>
<feature type="chain" id="PRO_5028871433" evidence="1">
    <location>
        <begin position="21"/>
        <end position="185"/>
    </location>
</feature>
<accession>A0A7C9FCK3</accession>
<proteinExistence type="predicted"/>
<dbReference type="AlphaFoldDB" id="A0A7C9FCK3"/>
<gene>
    <name evidence="2" type="ORF">GBK04_10280</name>
</gene>
<dbReference type="RefSeq" id="WP_152759377.1">
    <property type="nucleotide sequence ID" value="NZ_WHLY01000002.1"/>
</dbReference>
<sequence length="185" mass="21163">MNLKSYLFLLLACAFSSTSAQTLKKVFISDTSQLGGFLKEFQQDCIELDYTYKFQGVIEVHIHPFIGGEKLIILAQVLDDHFKNDPPNQFAHFMGKIILIYEFDENDMPIHNRVSPEQIDFLLDEVGDRVFIAQTKVGRWVERYKPDGSIESRNLVRLTRGGGSPFSIVYVIDEKTGKIKKLKTV</sequence>
<evidence type="ECO:0000313" key="2">
    <source>
        <dbReference type="EMBL" id="MPR33747.1"/>
    </source>
</evidence>
<dbReference type="Proteomes" id="UP000479293">
    <property type="component" value="Unassembled WGS sequence"/>
</dbReference>
<evidence type="ECO:0000313" key="3">
    <source>
        <dbReference type="Proteomes" id="UP000479293"/>
    </source>
</evidence>
<dbReference type="EMBL" id="WHLY01000002">
    <property type="protein sequence ID" value="MPR33747.1"/>
    <property type="molecule type" value="Genomic_DNA"/>
</dbReference>
<organism evidence="2 3">
    <name type="scientific">Salmonirosea aquatica</name>
    <dbReference type="NCBI Taxonomy" id="2654236"/>
    <lineage>
        <taxon>Bacteria</taxon>
        <taxon>Pseudomonadati</taxon>
        <taxon>Bacteroidota</taxon>
        <taxon>Cytophagia</taxon>
        <taxon>Cytophagales</taxon>
        <taxon>Spirosomataceae</taxon>
        <taxon>Salmonirosea</taxon>
    </lineage>
</organism>
<feature type="signal peptide" evidence="1">
    <location>
        <begin position="1"/>
        <end position="20"/>
    </location>
</feature>
<comment type="caution">
    <text evidence="2">The sequence shown here is derived from an EMBL/GenBank/DDBJ whole genome shotgun (WGS) entry which is preliminary data.</text>
</comment>
<name>A0A7C9FCK3_9BACT</name>
<keyword evidence="3" id="KW-1185">Reference proteome</keyword>
<evidence type="ECO:0000256" key="1">
    <source>
        <dbReference type="SAM" id="SignalP"/>
    </source>
</evidence>
<protein>
    <submittedName>
        <fullName evidence="2">Uncharacterized protein</fullName>
    </submittedName>
</protein>
<reference evidence="2 3" key="1">
    <citation type="submission" date="2019-10" db="EMBL/GenBank/DDBJ databases">
        <title>Draft Genome Sequence of Cytophagaceae sp. SJW1-29.</title>
        <authorList>
            <person name="Choi A."/>
        </authorList>
    </citation>
    <scope>NUCLEOTIDE SEQUENCE [LARGE SCALE GENOMIC DNA]</scope>
    <source>
        <strain evidence="2 3">SJW1-29</strain>
    </source>
</reference>